<protein>
    <submittedName>
        <fullName evidence="2">Uncharacterized protein</fullName>
    </submittedName>
</protein>
<proteinExistence type="predicted"/>
<dbReference type="GeneID" id="95594932"/>
<gene>
    <name evidence="2" type="ORF">Snoj_25790</name>
</gene>
<organism evidence="2 3">
    <name type="scientific">Streptomyces nojiriensis</name>
    <dbReference type="NCBI Taxonomy" id="66374"/>
    <lineage>
        <taxon>Bacteria</taxon>
        <taxon>Bacillati</taxon>
        <taxon>Actinomycetota</taxon>
        <taxon>Actinomycetes</taxon>
        <taxon>Kitasatosporales</taxon>
        <taxon>Streptomycetaceae</taxon>
        <taxon>Streptomyces</taxon>
    </lineage>
</organism>
<evidence type="ECO:0000313" key="2">
    <source>
        <dbReference type="EMBL" id="GHI68661.1"/>
    </source>
</evidence>
<feature type="region of interest" description="Disordered" evidence="1">
    <location>
        <begin position="1"/>
        <end position="62"/>
    </location>
</feature>
<comment type="caution">
    <text evidence="2">The sequence shown here is derived from an EMBL/GenBank/DDBJ whole genome shotgun (WGS) entry which is preliminary data.</text>
</comment>
<evidence type="ECO:0000313" key="3">
    <source>
        <dbReference type="Proteomes" id="UP000613974"/>
    </source>
</evidence>
<sequence length="84" mass="9235">MKPSTVSGAFTSRPSAHRPPPGNAGIGEDRVEDPLDLVQHRLAHRPPGLGGQSTRRTREVADHHVLIMRQLPQPSRIQRPVRGP</sequence>
<feature type="compositionally biased region" description="Polar residues" evidence="1">
    <location>
        <begin position="1"/>
        <end position="14"/>
    </location>
</feature>
<dbReference type="EMBL" id="BNEC01000003">
    <property type="protein sequence ID" value="GHI68661.1"/>
    <property type="molecule type" value="Genomic_DNA"/>
</dbReference>
<accession>A0ABQ3SKJ0</accession>
<evidence type="ECO:0000256" key="1">
    <source>
        <dbReference type="SAM" id="MobiDB-lite"/>
    </source>
</evidence>
<dbReference type="Proteomes" id="UP000613974">
    <property type="component" value="Unassembled WGS sequence"/>
</dbReference>
<keyword evidence="3" id="KW-1185">Reference proteome</keyword>
<reference evidence="3" key="1">
    <citation type="submission" date="2023-07" db="EMBL/GenBank/DDBJ databases">
        <title>Whole genome shotgun sequence of Streptomyces nojiriensis NBRC 13794.</title>
        <authorList>
            <person name="Komaki H."/>
            <person name="Tamura T."/>
        </authorList>
    </citation>
    <scope>NUCLEOTIDE SEQUENCE [LARGE SCALE GENOMIC DNA]</scope>
    <source>
        <strain evidence="3">NBRC 13794</strain>
    </source>
</reference>
<dbReference type="RefSeq" id="WP_189746357.1">
    <property type="nucleotide sequence ID" value="NZ_BMRL01000021.1"/>
</dbReference>
<name>A0ABQ3SKJ0_9ACTN</name>